<name>A0A3R8JS40_9FIRM</name>
<dbReference type="EMBL" id="RHJS01000002">
    <property type="protein sequence ID" value="RRK33834.1"/>
    <property type="molecule type" value="Genomic_DNA"/>
</dbReference>
<organism evidence="1 2">
    <name type="scientific">Schaedlerella arabinosiphila</name>
    <dbReference type="NCBI Taxonomy" id="2044587"/>
    <lineage>
        <taxon>Bacteria</taxon>
        <taxon>Bacillati</taxon>
        <taxon>Bacillota</taxon>
        <taxon>Clostridia</taxon>
        <taxon>Lachnospirales</taxon>
        <taxon>Lachnospiraceae</taxon>
        <taxon>Schaedlerella</taxon>
    </lineage>
</organism>
<comment type="caution">
    <text evidence="1">The sequence shown here is derived from an EMBL/GenBank/DDBJ whole genome shotgun (WGS) entry which is preliminary data.</text>
</comment>
<gene>
    <name evidence="1" type="ORF">EBB54_22575</name>
</gene>
<dbReference type="AlphaFoldDB" id="A0A3R8JS40"/>
<accession>A0A3R8JS40</accession>
<sequence length="73" mass="8449">MEYFGVACSDAACYPLQEGFKKIFIFFILAGVSPDYSITVFLQSRLLGWAVNFNEDFDCFQKDFSFPDYDFVL</sequence>
<evidence type="ECO:0000313" key="2">
    <source>
        <dbReference type="Proteomes" id="UP000274920"/>
    </source>
</evidence>
<evidence type="ECO:0000313" key="1">
    <source>
        <dbReference type="EMBL" id="RRK33834.1"/>
    </source>
</evidence>
<protein>
    <submittedName>
        <fullName evidence="1">Uncharacterized protein</fullName>
    </submittedName>
</protein>
<keyword evidence="2" id="KW-1185">Reference proteome</keyword>
<proteinExistence type="predicted"/>
<reference evidence="1" key="1">
    <citation type="submission" date="2018-10" db="EMBL/GenBank/DDBJ databases">
        <title>Schaedlerella arabinophila gen. nov. sp. nov., isolated from the mouse intestinal tract and comparative analysis with the genome of the closely related altered Schaedler flora strain ASF502.</title>
        <authorList>
            <person name="Miyake S."/>
            <person name="Soh M."/>
            <person name="Seedorf H."/>
        </authorList>
    </citation>
    <scope>NUCLEOTIDE SEQUENCE [LARGE SCALE GENOMIC DNA]</scope>
    <source>
        <strain evidence="1">DSM 106076</strain>
    </source>
</reference>
<dbReference type="Proteomes" id="UP000274920">
    <property type="component" value="Unassembled WGS sequence"/>
</dbReference>